<dbReference type="EMBL" id="CASHTH010002911">
    <property type="protein sequence ID" value="CAI8037148.1"/>
    <property type="molecule type" value="Genomic_DNA"/>
</dbReference>
<keyword evidence="2" id="KW-1185">Reference proteome</keyword>
<proteinExistence type="predicted"/>
<dbReference type="AlphaFoldDB" id="A0AA35WX63"/>
<evidence type="ECO:0000313" key="2">
    <source>
        <dbReference type="Proteomes" id="UP001174909"/>
    </source>
</evidence>
<sequence length="160" mass="18023">MAQPNPCKINFQGQNGGYVMINDEGTLSVSTTDEPGNDNVIFEKQRVTWTENSEEIVTFRSYLDKSKYLCGYEHGHIVTGKPQFICDTLQPGPSHWVLKSYADLTTDADTDSNKSGRVALYHQYTGCYFVIKHDPHSSTDFRLSNVDDVPDYGAFVLEKI</sequence>
<dbReference type="Proteomes" id="UP001174909">
    <property type="component" value="Unassembled WGS sequence"/>
</dbReference>
<organism evidence="1 2">
    <name type="scientific">Geodia barretti</name>
    <name type="common">Barrett's horny sponge</name>
    <dbReference type="NCBI Taxonomy" id="519541"/>
    <lineage>
        <taxon>Eukaryota</taxon>
        <taxon>Metazoa</taxon>
        <taxon>Porifera</taxon>
        <taxon>Demospongiae</taxon>
        <taxon>Heteroscleromorpha</taxon>
        <taxon>Tetractinellida</taxon>
        <taxon>Astrophorina</taxon>
        <taxon>Geodiidae</taxon>
        <taxon>Geodia</taxon>
    </lineage>
</organism>
<gene>
    <name evidence="1" type="ORF">GBAR_LOCUS20779</name>
</gene>
<protein>
    <submittedName>
        <fullName evidence="1">Uncharacterized protein</fullName>
    </submittedName>
</protein>
<name>A0AA35WX63_GEOBA</name>
<accession>A0AA35WX63</accession>
<evidence type="ECO:0000313" key="1">
    <source>
        <dbReference type="EMBL" id="CAI8037148.1"/>
    </source>
</evidence>
<reference evidence="1" key="1">
    <citation type="submission" date="2023-03" db="EMBL/GenBank/DDBJ databases">
        <authorList>
            <person name="Steffen K."/>
            <person name="Cardenas P."/>
        </authorList>
    </citation>
    <scope>NUCLEOTIDE SEQUENCE</scope>
</reference>
<comment type="caution">
    <text evidence="1">The sequence shown here is derived from an EMBL/GenBank/DDBJ whole genome shotgun (WGS) entry which is preliminary data.</text>
</comment>